<proteinExistence type="predicted"/>
<keyword evidence="2" id="KW-1185">Reference proteome</keyword>
<gene>
    <name evidence="1" type="ORF">NCS57_01075600</name>
</gene>
<dbReference type="EMBL" id="CM046510">
    <property type="protein sequence ID" value="KAI8660966.1"/>
    <property type="molecule type" value="Genomic_DNA"/>
</dbReference>
<comment type="caution">
    <text evidence="1">The sequence shown here is derived from an EMBL/GenBank/DDBJ whole genome shotgun (WGS) entry which is preliminary data.</text>
</comment>
<protein>
    <submittedName>
        <fullName evidence="1">Uncharacterized protein</fullName>
    </submittedName>
</protein>
<name>A0ACC0QQZ6_9HYPO</name>
<dbReference type="Proteomes" id="UP001065298">
    <property type="component" value="Chromosome 8"/>
</dbReference>
<sequence>MFLAPPGVHKTEYAWECREQLSDLRELHHARTASSGPRRDGLDIDGPSSSNSEATGEECHEMDGRLDSRTGFACPGRVQVVEAQSSSPHEPHHTIIPKEPWQKHTDNTPENVECREGKDLDGSSSTCGEEGTDPAVQRVPGGWEFGDTDETIVREGAAPLAVTPGGDLHLLPWLLWNVRRIWWWLHQDWQDFWTATHQPGEHSTTSPQSGLSIRQNQGSRGGKRRRERTESADEAERDRPSSGKSKRARRPKEPGPSWPLACPFCKKDLQQYQACVKLKLTKVRYVKQHLHRKHRDDIEDWVMFRLRLRSAPGTEEEQWYRIFDLLFPGHLPRPATPYNDCTVCKRAQPFPDTSPTEEALYVSGMFLTGESVQTLQQFLVQDSALASVAADDIRGALDRALSRVFMEQTSHQNPSIDGWQARAQQGSETDIEDSEESSNSRGFVPDREVPNSRFSDDSGVVTNEHPSSATVQSDPTPEPQGTQRGVGGAFEWEEFLNDDPSLYLEGAPEDQQLGHRIDMDCWLDEWPFTNYDQPFGESSGAQA</sequence>
<evidence type="ECO:0000313" key="1">
    <source>
        <dbReference type="EMBL" id="KAI8660966.1"/>
    </source>
</evidence>
<reference evidence="1" key="1">
    <citation type="submission" date="2022-06" db="EMBL/GenBank/DDBJ databases">
        <title>Fusarium solani species complex genomes reveal bases of compartmentalisation and animal pathogenesis.</title>
        <authorList>
            <person name="Tsai I.J."/>
        </authorList>
    </citation>
    <scope>NUCLEOTIDE SEQUENCE</scope>
    <source>
        <strain evidence="1">Fu6.1</strain>
    </source>
</reference>
<organism evidence="1 2">
    <name type="scientific">Fusarium keratoplasticum</name>
    <dbReference type="NCBI Taxonomy" id="1328300"/>
    <lineage>
        <taxon>Eukaryota</taxon>
        <taxon>Fungi</taxon>
        <taxon>Dikarya</taxon>
        <taxon>Ascomycota</taxon>
        <taxon>Pezizomycotina</taxon>
        <taxon>Sordariomycetes</taxon>
        <taxon>Hypocreomycetidae</taxon>
        <taxon>Hypocreales</taxon>
        <taxon>Nectriaceae</taxon>
        <taxon>Fusarium</taxon>
        <taxon>Fusarium solani species complex</taxon>
    </lineage>
</organism>
<evidence type="ECO:0000313" key="2">
    <source>
        <dbReference type="Proteomes" id="UP001065298"/>
    </source>
</evidence>
<accession>A0ACC0QQZ6</accession>